<evidence type="ECO:0000313" key="4">
    <source>
        <dbReference type="RefSeq" id="XP_011497260.1"/>
    </source>
</evidence>
<evidence type="ECO:0000259" key="2">
    <source>
        <dbReference type="PROSITE" id="PS50174"/>
    </source>
</evidence>
<dbReference type="SMART" id="SM00443">
    <property type="entry name" value="G_patch"/>
    <property type="match status" value="1"/>
</dbReference>
<accession>A0AAJ6YFU1</accession>
<dbReference type="GO" id="GO:0005730">
    <property type="term" value="C:nucleolus"/>
    <property type="evidence" value="ECO:0007669"/>
    <property type="project" value="TreeGrafter"/>
</dbReference>
<dbReference type="PROSITE" id="PS50174">
    <property type="entry name" value="G_PATCH"/>
    <property type="match status" value="1"/>
</dbReference>
<reference evidence="4" key="1">
    <citation type="submission" date="2025-08" db="UniProtKB">
        <authorList>
            <consortium name="RefSeq"/>
        </authorList>
    </citation>
    <scope>IDENTIFICATION</scope>
</reference>
<dbReference type="InterPro" id="IPR000467">
    <property type="entry name" value="G_patch_dom"/>
</dbReference>
<proteinExistence type="predicted"/>
<keyword evidence="3" id="KW-1185">Reference proteome</keyword>
<dbReference type="GO" id="GO:0003676">
    <property type="term" value="F:nucleic acid binding"/>
    <property type="evidence" value="ECO:0007669"/>
    <property type="project" value="InterPro"/>
</dbReference>
<protein>
    <recommendedName>
        <fullName evidence="1">G patch domain-containing protein 4</fullName>
    </recommendedName>
</protein>
<dbReference type="RefSeq" id="XP_011497260.1">
    <property type="nucleotide sequence ID" value="XM_011498958.1"/>
</dbReference>
<dbReference type="PANTHER" id="PTHR23149">
    <property type="entry name" value="G PATCH DOMAIN CONTAINING PROTEIN"/>
    <property type="match status" value="1"/>
</dbReference>
<organism evidence="3 4">
    <name type="scientific">Ceratosolen solmsi marchali</name>
    <dbReference type="NCBI Taxonomy" id="326594"/>
    <lineage>
        <taxon>Eukaryota</taxon>
        <taxon>Metazoa</taxon>
        <taxon>Ecdysozoa</taxon>
        <taxon>Arthropoda</taxon>
        <taxon>Hexapoda</taxon>
        <taxon>Insecta</taxon>
        <taxon>Pterygota</taxon>
        <taxon>Neoptera</taxon>
        <taxon>Endopterygota</taxon>
        <taxon>Hymenoptera</taxon>
        <taxon>Apocrita</taxon>
        <taxon>Proctotrupomorpha</taxon>
        <taxon>Chalcidoidea</taxon>
        <taxon>Agaonidae</taxon>
        <taxon>Agaoninae</taxon>
        <taxon>Ceratosolen</taxon>
    </lineage>
</organism>
<dbReference type="Proteomes" id="UP000695007">
    <property type="component" value="Unplaced"/>
</dbReference>
<dbReference type="KEGG" id="csol:105361706"/>
<evidence type="ECO:0000313" key="3">
    <source>
        <dbReference type="Proteomes" id="UP000695007"/>
    </source>
</evidence>
<dbReference type="Pfam" id="PF01585">
    <property type="entry name" value="G-patch"/>
    <property type="match status" value="1"/>
</dbReference>
<dbReference type="AlphaFoldDB" id="A0AAJ6YFU1"/>
<evidence type="ECO:0000256" key="1">
    <source>
        <dbReference type="ARBA" id="ARBA00040365"/>
    </source>
</evidence>
<feature type="domain" description="G-patch" evidence="2">
    <location>
        <begin position="1"/>
        <end position="47"/>
    </location>
</feature>
<dbReference type="GeneID" id="105361706"/>
<name>A0AAJ6YFU1_9HYME</name>
<sequence length="74" mass="8708">MTEFGKTQLFKYGWTEGKGLGKNENGITKALKSKLKLNTFGFGYSNTEFQRWNFKNSFYIMINPKNLFGIRKIW</sequence>
<dbReference type="InterPro" id="IPR050656">
    <property type="entry name" value="PINX1"/>
</dbReference>
<gene>
    <name evidence="4" type="primary">LOC105361706</name>
</gene>
<dbReference type="PANTHER" id="PTHR23149:SF9">
    <property type="entry name" value="G PATCH DOMAIN-CONTAINING PROTEIN 4"/>
    <property type="match status" value="1"/>
</dbReference>